<dbReference type="OMA" id="YSDCVHK"/>
<dbReference type="InterPro" id="IPR051304">
    <property type="entry name" value="SCF_F-box_domain"/>
</dbReference>
<proteinExistence type="predicted"/>
<dbReference type="Gene3D" id="1.20.1280.50">
    <property type="match status" value="1"/>
</dbReference>
<dbReference type="Gramene" id="AUR62008081-RA">
    <property type="protein sequence ID" value="AUR62008081-RA:cds"/>
    <property type="gene ID" value="AUR62008081"/>
</dbReference>
<dbReference type="Proteomes" id="UP000596660">
    <property type="component" value="Unplaced"/>
</dbReference>
<feature type="domain" description="KIB1-4 beta-propeller" evidence="3">
    <location>
        <begin position="97"/>
        <end position="343"/>
    </location>
</feature>
<dbReference type="EnsemblPlants" id="AUR62008081-RA">
    <property type="protein sequence ID" value="AUR62008081-RA:cds"/>
    <property type="gene ID" value="AUR62008081"/>
</dbReference>
<evidence type="ECO:0008006" key="6">
    <source>
        <dbReference type="Google" id="ProtNLM"/>
    </source>
</evidence>
<feature type="compositionally biased region" description="Polar residues" evidence="1">
    <location>
        <begin position="518"/>
        <end position="540"/>
    </location>
</feature>
<keyword evidence="5" id="KW-1185">Reference proteome</keyword>
<evidence type="ECO:0000313" key="4">
    <source>
        <dbReference type="EnsemblPlants" id="AUR62008081-RA:cds"/>
    </source>
</evidence>
<feature type="compositionally biased region" description="Acidic residues" evidence="1">
    <location>
        <begin position="426"/>
        <end position="436"/>
    </location>
</feature>
<reference evidence="4" key="1">
    <citation type="journal article" date="2017" name="Nature">
        <title>The genome of Chenopodium quinoa.</title>
        <authorList>
            <person name="Jarvis D.E."/>
            <person name="Ho Y.S."/>
            <person name="Lightfoot D.J."/>
            <person name="Schmoeckel S.M."/>
            <person name="Li B."/>
            <person name="Borm T.J.A."/>
            <person name="Ohyanagi H."/>
            <person name="Mineta K."/>
            <person name="Michell C.T."/>
            <person name="Saber N."/>
            <person name="Kharbatia N.M."/>
            <person name="Rupper R.R."/>
            <person name="Sharp A.R."/>
            <person name="Dally N."/>
            <person name="Boughton B.A."/>
            <person name="Woo Y.H."/>
            <person name="Gao G."/>
            <person name="Schijlen E.G.W.M."/>
            <person name="Guo X."/>
            <person name="Momin A.A."/>
            <person name="Negrao S."/>
            <person name="Al-Babili S."/>
            <person name="Gehring C."/>
            <person name="Roessner U."/>
            <person name="Jung C."/>
            <person name="Murphy K."/>
            <person name="Arold S.T."/>
            <person name="Gojobori T."/>
            <person name="van der Linden C.G."/>
            <person name="van Loo E.N."/>
            <person name="Jellen E.N."/>
            <person name="Maughan P.J."/>
            <person name="Tester M."/>
        </authorList>
    </citation>
    <scope>NUCLEOTIDE SEQUENCE [LARGE SCALE GENOMIC DNA]</scope>
    <source>
        <strain evidence="4">cv. PI 614886</strain>
    </source>
</reference>
<dbReference type="InterPro" id="IPR005174">
    <property type="entry name" value="KIB1-4_b-propeller"/>
</dbReference>
<dbReference type="Pfam" id="PF00646">
    <property type="entry name" value="F-box"/>
    <property type="match status" value="1"/>
</dbReference>
<dbReference type="Pfam" id="PF03478">
    <property type="entry name" value="Beta-prop_KIB1-4"/>
    <property type="match status" value="1"/>
</dbReference>
<dbReference type="AlphaFoldDB" id="A0A803L892"/>
<name>A0A803L892_CHEQI</name>
<feature type="compositionally biased region" description="Polar residues" evidence="1">
    <location>
        <begin position="438"/>
        <end position="453"/>
    </location>
</feature>
<organism evidence="4 5">
    <name type="scientific">Chenopodium quinoa</name>
    <name type="common">Quinoa</name>
    <dbReference type="NCBI Taxonomy" id="63459"/>
    <lineage>
        <taxon>Eukaryota</taxon>
        <taxon>Viridiplantae</taxon>
        <taxon>Streptophyta</taxon>
        <taxon>Embryophyta</taxon>
        <taxon>Tracheophyta</taxon>
        <taxon>Spermatophyta</taxon>
        <taxon>Magnoliopsida</taxon>
        <taxon>eudicotyledons</taxon>
        <taxon>Gunneridae</taxon>
        <taxon>Pentapetalae</taxon>
        <taxon>Caryophyllales</taxon>
        <taxon>Chenopodiaceae</taxon>
        <taxon>Chenopodioideae</taxon>
        <taxon>Atripliceae</taxon>
        <taxon>Chenopodium</taxon>
    </lineage>
</organism>
<feature type="region of interest" description="Disordered" evidence="1">
    <location>
        <begin position="377"/>
        <end position="479"/>
    </location>
</feature>
<sequence>MSSSRPRHDSWSNLPGPIIHKISKLLKTQDQTLRFKRVCRKWRKCSLPLPVNILSPNLPLSIPISSSSDTPPFHLSNRPLVPQVSSVYLITPSQPSSASIKSWMIKVQESNPGKLRLRHPLTAKRVTKFPSTLNLNRFRVSELAQGYNFKYSDCVHKVLLCSTSPSFVEFLVLYHKGNLGKLTSWHIIYLDDVVEFKKMYCAIDRKGRLYRLDTEAMTVAGVLVTEPICWGGRPTDRRKRLVVDFTSGELYLVLRDQWRAKNSRFTVYKFNEQCKRWDVLESFGNERVIFVGIDHSFFAKTEDFPGCKGNCIVFAANCFTQYSGRDNPDGRLFGYEDDEVGVYRLGRGDNFRLLSSLYPEFSKMIWPPPTWFACQGQGSKCSDDDIESESGSTSQENTDEETSSSIKSLSDGHAEGMLTDSSGESSSDDEKDEEMQLDSPSQSSKADDNSGTAESEEEDEEEIQRSSSSEQCDVQTNLSDEAMKNDLLYVPLLTSEYELNNTGTSKMNNLKNAEDLDSSTPNFQGQDFSTEKVSNNANSTHSTPTLVPLACINCSSTVKFEGVDIKVELLPTLESIWVKHGSLFSEATVSNKRIRACALELLAKLIISLKITKGRSLTDSQADDIKSAMFDLQRVGLKVDWLTPSR</sequence>
<protein>
    <recommendedName>
        <fullName evidence="6">DUF295 domain-containing protein</fullName>
    </recommendedName>
</protein>
<feature type="domain" description="F-box" evidence="2">
    <location>
        <begin position="11"/>
        <end position="46"/>
    </location>
</feature>
<dbReference type="PANTHER" id="PTHR47123">
    <property type="entry name" value="F-BOX PROTEIN SKIP23"/>
    <property type="match status" value="1"/>
</dbReference>
<feature type="region of interest" description="Disordered" evidence="1">
    <location>
        <begin position="505"/>
        <end position="540"/>
    </location>
</feature>
<evidence type="ECO:0000259" key="2">
    <source>
        <dbReference type="Pfam" id="PF00646"/>
    </source>
</evidence>
<evidence type="ECO:0000313" key="5">
    <source>
        <dbReference type="Proteomes" id="UP000596660"/>
    </source>
</evidence>
<reference evidence="4" key="2">
    <citation type="submission" date="2021-03" db="UniProtKB">
        <authorList>
            <consortium name="EnsemblPlants"/>
        </authorList>
    </citation>
    <scope>IDENTIFICATION</scope>
</reference>
<evidence type="ECO:0000256" key="1">
    <source>
        <dbReference type="SAM" id="MobiDB-lite"/>
    </source>
</evidence>
<evidence type="ECO:0000259" key="3">
    <source>
        <dbReference type="Pfam" id="PF03478"/>
    </source>
</evidence>
<dbReference type="PANTHER" id="PTHR47123:SF6">
    <property type="entry name" value="F-BOX PROTEIN SKIP23-LIKE ISOFORM X1"/>
    <property type="match status" value="1"/>
</dbReference>
<accession>A0A803L892</accession>
<dbReference type="InterPro" id="IPR001810">
    <property type="entry name" value="F-box_dom"/>
</dbReference>